<dbReference type="GO" id="GO:0055085">
    <property type="term" value="P:transmembrane transport"/>
    <property type="evidence" value="ECO:0007669"/>
    <property type="project" value="InterPro"/>
</dbReference>
<proteinExistence type="predicted"/>
<keyword evidence="5" id="KW-0479">Metal-binding</keyword>
<dbReference type="CDD" id="cd13604">
    <property type="entry name" value="PBP2_TRAP_ketoacid_lactate_like"/>
    <property type="match status" value="1"/>
</dbReference>
<feature type="signal peptide" evidence="6">
    <location>
        <begin position="1"/>
        <end position="20"/>
    </location>
</feature>
<dbReference type="Gene3D" id="3.40.190.170">
    <property type="entry name" value="Bacterial extracellular solute-binding protein, family 7"/>
    <property type="match status" value="1"/>
</dbReference>
<evidence type="ECO:0000256" key="3">
    <source>
        <dbReference type="ARBA" id="ARBA00022764"/>
    </source>
</evidence>
<dbReference type="InterPro" id="IPR026289">
    <property type="entry name" value="SBP_TakP-like"/>
</dbReference>
<feature type="binding site" evidence="5">
    <location>
        <position position="229"/>
    </location>
    <ligand>
        <name>substrate</name>
    </ligand>
</feature>
<keyword evidence="2 6" id="KW-0732">Signal</keyword>
<evidence type="ECO:0000256" key="6">
    <source>
        <dbReference type="SAM" id="SignalP"/>
    </source>
</evidence>
<dbReference type="InterPro" id="IPR038404">
    <property type="entry name" value="TRAP_DctP_sf"/>
</dbReference>
<dbReference type="GO" id="GO:0042597">
    <property type="term" value="C:periplasmic space"/>
    <property type="evidence" value="ECO:0007669"/>
    <property type="project" value="UniProtKB-SubCell"/>
</dbReference>
<feature type="chain" id="PRO_5009942238" evidence="6">
    <location>
        <begin position="21"/>
        <end position="340"/>
    </location>
</feature>
<evidence type="ECO:0000313" key="7">
    <source>
        <dbReference type="EMBL" id="SIS17053.1"/>
    </source>
</evidence>
<organism evidence="7 8">
    <name type="scientific">Roseovarius nanhaiticus</name>
    <dbReference type="NCBI Taxonomy" id="573024"/>
    <lineage>
        <taxon>Bacteria</taxon>
        <taxon>Pseudomonadati</taxon>
        <taxon>Pseudomonadota</taxon>
        <taxon>Alphaproteobacteria</taxon>
        <taxon>Rhodobacterales</taxon>
        <taxon>Roseobacteraceae</taxon>
        <taxon>Roseovarius</taxon>
    </lineage>
</organism>
<comment type="subcellular location">
    <subcellularLocation>
        <location evidence="1">Periplasm</location>
    </subcellularLocation>
</comment>
<protein>
    <submittedName>
        <fullName evidence="7">TRAP-type mannitol/chloroaromatic compound transport system, substrate-binding protein</fullName>
    </submittedName>
</protein>
<evidence type="ECO:0000256" key="2">
    <source>
        <dbReference type="ARBA" id="ARBA00022729"/>
    </source>
</evidence>
<dbReference type="GO" id="GO:0031317">
    <property type="term" value="C:tripartite ATP-independent periplasmic transporter complex"/>
    <property type="evidence" value="ECO:0007669"/>
    <property type="project" value="InterPro"/>
</dbReference>
<keyword evidence="8" id="KW-1185">Reference proteome</keyword>
<evidence type="ECO:0000313" key="8">
    <source>
        <dbReference type="Proteomes" id="UP000186019"/>
    </source>
</evidence>
<reference evidence="7 8" key="1">
    <citation type="submission" date="2017-01" db="EMBL/GenBank/DDBJ databases">
        <authorList>
            <person name="Mah S.A."/>
            <person name="Swanson W.J."/>
            <person name="Moy G.W."/>
            <person name="Vacquier V.D."/>
        </authorList>
    </citation>
    <scope>NUCLEOTIDE SEQUENCE [LARGE SCALE GENOMIC DNA]</scope>
    <source>
        <strain evidence="7 8">DSM 29590</strain>
    </source>
</reference>
<dbReference type="EMBL" id="FTNV01000002">
    <property type="protein sequence ID" value="SIS17053.1"/>
    <property type="molecule type" value="Genomic_DNA"/>
</dbReference>
<evidence type="ECO:0000256" key="4">
    <source>
        <dbReference type="PIRSR" id="PIRSR039026-1"/>
    </source>
</evidence>
<dbReference type="Proteomes" id="UP000186019">
    <property type="component" value="Unassembled WGS sequence"/>
</dbReference>
<dbReference type="PANTHER" id="PTHR33376:SF5">
    <property type="entry name" value="EXTRACYTOPLASMIC SOLUTE RECEPTOR PROTEIN"/>
    <property type="match status" value="1"/>
</dbReference>
<sequence>MKTLILGAALAALGITGANAADYNLQSAFAKGLPVLGPGIDRFAQTVSTLTNGEVNFIHLGDGELSPAFEIFDNVGAGAIPAGMSFAAYAAGRAPAAALFGSMPFGPDAIKYVSWVHHGGGLELWREIYAPFNVVPMPCGVIISEAGGWYTKEINAPEDLQGLNIRIGGLGGAILSKLGANAMSLPAGEISTALETGRLDATELSFPMVDRLLGFDKVAKNYYFPGWHQPSGLIEFYMNKDMWDGLPDQHRKAIETACMDLNLWTIGTAVVGQRVYLDAFRENGVEVRRFPEEVLSALRSATEEVYAEQSEADSMFARVMDSYRSFSAAYDEYQDLNRLE</sequence>
<evidence type="ECO:0000256" key="1">
    <source>
        <dbReference type="ARBA" id="ARBA00004418"/>
    </source>
</evidence>
<dbReference type="STRING" id="573024.SAMN05216208_3151"/>
<accession>A0A1N7GWT3</accession>
<feature type="binding site" evidence="4">
    <location>
        <position position="166"/>
    </location>
    <ligand>
        <name>substrate</name>
    </ligand>
</feature>
<name>A0A1N7GWT3_9RHOB</name>
<dbReference type="Gene3D" id="3.40.190.10">
    <property type="entry name" value="Periplasmic binding protein-like II"/>
    <property type="match status" value="1"/>
</dbReference>
<dbReference type="RefSeq" id="WP_076533840.1">
    <property type="nucleotide sequence ID" value="NZ_FOAC01000003.1"/>
</dbReference>
<dbReference type="AlphaFoldDB" id="A0A1N7GWT3"/>
<feature type="binding site" evidence="5">
    <location>
        <position position="204"/>
    </location>
    <ligand>
        <name>Na(+)</name>
        <dbReference type="ChEBI" id="CHEBI:29101"/>
    </ligand>
</feature>
<dbReference type="Pfam" id="PF03480">
    <property type="entry name" value="DctP"/>
    <property type="match status" value="1"/>
</dbReference>
<dbReference type="PANTHER" id="PTHR33376">
    <property type="match status" value="1"/>
</dbReference>
<keyword evidence="3" id="KW-0574">Periplasm</keyword>
<feature type="binding site" evidence="5">
    <location>
        <position position="203"/>
    </location>
    <ligand>
        <name>substrate</name>
    </ligand>
</feature>
<dbReference type="InterPro" id="IPR018389">
    <property type="entry name" value="DctP_fam"/>
</dbReference>
<dbReference type="GO" id="GO:0046872">
    <property type="term" value="F:metal ion binding"/>
    <property type="evidence" value="ECO:0007669"/>
    <property type="project" value="UniProtKB-KW"/>
</dbReference>
<dbReference type="PIRSF" id="PIRSF039026">
    <property type="entry name" value="SiaP"/>
    <property type="match status" value="1"/>
</dbReference>
<feature type="binding site" evidence="4">
    <location>
        <position position="145"/>
    </location>
    <ligand>
        <name>substrate</name>
    </ligand>
</feature>
<gene>
    <name evidence="7" type="ORF">SAMN05421666_2168</name>
</gene>
<evidence type="ECO:0000256" key="5">
    <source>
        <dbReference type="PIRSR" id="PIRSR039026-2"/>
    </source>
</evidence>